<dbReference type="Gene3D" id="3.40.50.620">
    <property type="entry name" value="HUPs"/>
    <property type="match status" value="1"/>
</dbReference>
<comment type="pathway">
    <text evidence="3 15">Cofactor biosynthesis; FMN biosynthesis; FMN from riboflavin (ATP route): step 1/1.</text>
</comment>
<dbReference type="EMBL" id="JBHSCX010000025">
    <property type="protein sequence ID" value="MFC4364378.1"/>
    <property type="molecule type" value="Genomic_DNA"/>
</dbReference>
<evidence type="ECO:0000256" key="9">
    <source>
        <dbReference type="ARBA" id="ARBA00022777"/>
    </source>
</evidence>
<sequence length="314" mass="34724">MSRQAFIHGLHNLRDSHRGSVLTIGSFDGVHLGHQAMLKQLRAKAKALEVQATAMTFEPQPHEYFSGERAPARLMRLRDKVTALFDQGVDQVFCLPFNAQLRHLTAAQFVQQVLVDGLAVKYLVVGDDFRFGCDRAGDFNFLLAAGAQQGFGVCNTKTFNLGDVRVSSTRIREVLEQADFAQAEQLLGRPYSMAGKVVRGQQLGRTIGVPTANVHLHRYRSPLNGVFTVRVVIDGACYQGVANVGVRPTVLDDAKPILEVHLFDFSEDIYGKSIQVIFCSKLREEQKFASLDALAAQLQADIEAGKAYFRNTVN</sequence>
<evidence type="ECO:0000256" key="15">
    <source>
        <dbReference type="PIRNR" id="PIRNR004491"/>
    </source>
</evidence>
<keyword evidence="18" id="KW-1185">Reference proteome</keyword>
<comment type="catalytic activity">
    <reaction evidence="13 15">
        <text>riboflavin + ATP = FMN + ADP + H(+)</text>
        <dbReference type="Rhea" id="RHEA:14357"/>
        <dbReference type="ChEBI" id="CHEBI:15378"/>
        <dbReference type="ChEBI" id="CHEBI:30616"/>
        <dbReference type="ChEBI" id="CHEBI:57986"/>
        <dbReference type="ChEBI" id="CHEBI:58210"/>
        <dbReference type="ChEBI" id="CHEBI:456216"/>
        <dbReference type="EC" id="2.7.1.26"/>
    </reaction>
</comment>
<evidence type="ECO:0000313" key="17">
    <source>
        <dbReference type="EMBL" id="MFC4364378.1"/>
    </source>
</evidence>
<dbReference type="InterPro" id="IPR023465">
    <property type="entry name" value="Riboflavin_kinase_dom_sf"/>
</dbReference>
<evidence type="ECO:0000256" key="3">
    <source>
        <dbReference type="ARBA" id="ARBA00005201"/>
    </source>
</evidence>
<evidence type="ECO:0000256" key="10">
    <source>
        <dbReference type="ARBA" id="ARBA00022827"/>
    </source>
</evidence>
<dbReference type="NCBIfam" id="TIGR00083">
    <property type="entry name" value="ribF"/>
    <property type="match status" value="1"/>
</dbReference>
<dbReference type="SMART" id="SM00904">
    <property type="entry name" value="Flavokinase"/>
    <property type="match status" value="1"/>
</dbReference>
<dbReference type="InterPro" id="IPR002606">
    <property type="entry name" value="Riboflavin_kinase_bac"/>
</dbReference>
<evidence type="ECO:0000313" key="18">
    <source>
        <dbReference type="Proteomes" id="UP001595840"/>
    </source>
</evidence>
<dbReference type="InterPro" id="IPR015865">
    <property type="entry name" value="Riboflavin_kinase_bac/euk"/>
</dbReference>
<comment type="pathway">
    <text evidence="2 15">Cofactor biosynthesis; FAD biosynthesis; FAD from FMN: step 1/1.</text>
</comment>
<dbReference type="PIRSF" id="PIRSF004491">
    <property type="entry name" value="FAD_Synth"/>
    <property type="match status" value="1"/>
</dbReference>
<evidence type="ECO:0000259" key="16">
    <source>
        <dbReference type="SMART" id="SM00904"/>
    </source>
</evidence>
<dbReference type="GO" id="GO:0008531">
    <property type="term" value="F:riboflavin kinase activity"/>
    <property type="evidence" value="ECO:0007669"/>
    <property type="project" value="UniProtKB-EC"/>
</dbReference>
<dbReference type="PANTHER" id="PTHR22749">
    <property type="entry name" value="RIBOFLAVIN KINASE/FMN ADENYLYLTRANSFERASE"/>
    <property type="match status" value="1"/>
</dbReference>
<dbReference type="NCBIfam" id="NF004160">
    <property type="entry name" value="PRK05627.1-3"/>
    <property type="match status" value="1"/>
</dbReference>
<dbReference type="Gene3D" id="2.40.30.30">
    <property type="entry name" value="Riboflavin kinase-like"/>
    <property type="match status" value="1"/>
</dbReference>
<dbReference type="InterPro" id="IPR014729">
    <property type="entry name" value="Rossmann-like_a/b/a_fold"/>
</dbReference>
<name>A0ABV8V902_9GAMM</name>
<dbReference type="NCBIfam" id="NF004163">
    <property type="entry name" value="PRK05627.1-6"/>
    <property type="match status" value="1"/>
</dbReference>
<accession>A0ABV8V902</accession>
<keyword evidence="12" id="KW-0511">Multifunctional enzyme</keyword>
<comment type="catalytic activity">
    <reaction evidence="14 15">
        <text>FMN + ATP + H(+) = FAD + diphosphate</text>
        <dbReference type="Rhea" id="RHEA:17237"/>
        <dbReference type="ChEBI" id="CHEBI:15378"/>
        <dbReference type="ChEBI" id="CHEBI:30616"/>
        <dbReference type="ChEBI" id="CHEBI:33019"/>
        <dbReference type="ChEBI" id="CHEBI:57692"/>
        <dbReference type="ChEBI" id="CHEBI:58210"/>
        <dbReference type="EC" id="2.7.7.2"/>
    </reaction>
</comment>
<keyword evidence="7 15" id="KW-0548">Nucleotidyltransferase</keyword>
<dbReference type="CDD" id="cd02064">
    <property type="entry name" value="FAD_synthetase_N"/>
    <property type="match status" value="1"/>
</dbReference>
<gene>
    <name evidence="17" type="primary">ribF</name>
    <name evidence="17" type="ORF">ACFOX3_18870</name>
</gene>
<evidence type="ECO:0000256" key="5">
    <source>
        <dbReference type="ARBA" id="ARBA00022643"/>
    </source>
</evidence>
<dbReference type="SUPFAM" id="SSF82114">
    <property type="entry name" value="Riboflavin kinase-like"/>
    <property type="match status" value="1"/>
</dbReference>
<organism evidence="17 18">
    <name type="scientific">Simiduia curdlanivorans</name>
    <dbReference type="NCBI Taxonomy" id="1492769"/>
    <lineage>
        <taxon>Bacteria</taxon>
        <taxon>Pseudomonadati</taxon>
        <taxon>Pseudomonadota</taxon>
        <taxon>Gammaproteobacteria</taxon>
        <taxon>Cellvibrionales</taxon>
        <taxon>Cellvibrionaceae</taxon>
        <taxon>Simiduia</taxon>
    </lineage>
</organism>
<proteinExistence type="inferred from homology"/>
<evidence type="ECO:0000256" key="11">
    <source>
        <dbReference type="ARBA" id="ARBA00022840"/>
    </source>
</evidence>
<evidence type="ECO:0000256" key="14">
    <source>
        <dbReference type="ARBA" id="ARBA00049494"/>
    </source>
</evidence>
<keyword evidence="6 15" id="KW-0808">Transferase</keyword>
<comment type="caution">
    <text evidence="17">The sequence shown here is derived from an EMBL/GenBank/DDBJ whole genome shotgun (WGS) entry which is preliminary data.</text>
</comment>
<dbReference type="InterPro" id="IPR023468">
    <property type="entry name" value="Riboflavin_kinase"/>
</dbReference>
<comment type="similarity">
    <text evidence="15">Belongs to the ribF family.</text>
</comment>
<evidence type="ECO:0000256" key="8">
    <source>
        <dbReference type="ARBA" id="ARBA00022741"/>
    </source>
</evidence>
<dbReference type="InterPro" id="IPR015864">
    <property type="entry name" value="FAD_synthase"/>
</dbReference>
<dbReference type="NCBIfam" id="NF004162">
    <property type="entry name" value="PRK05627.1-5"/>
    <property type="match status" value="1"/>
</dbReference>
<dbReference type="Pfam" id="PF06574">
    <property type="entry name" value="FAD_syn"/>
    <property type="match status" value="1"/>
</dbReference>
<keyword evidence="11 15" id="KW-0067">ATP-binding</keyword>
<keyword evidence="9 15" id="KW-0418">Kinase</keyword>
<dbReference type="NCBIfam" id="NF004159">
    <property type="entry name" value="PRK05627.1-2"/>
    <property type="match status" value="1"/>
</dbReference>
<dbReference type="PANTHER" id="PTHR22749:SF6">
    <property type="entry name" value="RIBOFLAVIN KINASE"/>
    <property type="match status" value="1"/>
</dbReference>
<evidence type="ECO:0000256" key="13">
    <source>
        <dbReference type="ARBA" id="ARBA00047880"/>
    </source>
</evidence>
<dbReference type="SUPFAM" id="SSF52374">
    <property type="entry name" value="Nucleotidylyl transferase"/>
    <property type="match status" value="1"/>
</dbReference>
<keyword evidence="8 15" id="KW-0547">Nucleotide-binding</keyword>
<reference evidence="18" key="1">
    <citation type="journal article" date="2019" name="Int. J. Syst. Evol. Microbiol.">
        <title>The Global Catalogue of Microorganisms (GCM) 10K type strain sequencing project: providing services to taxonomists for standard genome sequencing and annotation.</title>
        <authorList>
            <consortium name="The Broad Institute Genomics Platform"/>
            <consortium name="The Broad Institute Genome Sequencing Center for Infectious Disease"/>
            <person name="Wu L."/>
            <person name="Ma J."/>
        </authorList>
    </citation>
    <scope>NUCLEOTIDE SEQUENCE [LARGE SCALE GENOMIC DNA]</scope>
    <source>
        <strain evidence="18">CECT 8570</strain>
    </source>
</reference>
<dbReference type="Pfam" id="PF01687">
    <property type="entry name" value="Flavokinase"/>
    <property type="match status" value="1"/>
</dbReference>
<keyword evidence="4 15" id="KW-0285">Flavoprotein</keyword>
<keyword evidence="10 15" id="KW-0274">FAD</keyword>
<protein>
    <recommendedName>
        <fullName evidence="15">Riboflavin biosynthesis protein</fullName>
    </recommendedName>
    <domain>
        <recommendedName>
            <fullName evidence="15">Riboflavin kinase</fullName>
            <ecNumber evidence="15">2.7.1.26</ecNumber>
        </recommendedName>
        <alternativeName>
            <fullName evidence="15">Flavokinase</fullName>
        </alternativeName>
    </domain>
    <domain>
        <recommendedName>
            <fullName evidence="15">FMN adenylyltransferase</fullName>
            <ecNumber evidence="15">2.7.7.2</ecNumber>
        </recommendedName>
        <alternativeName>
            <fullName evidence="15">FAD pyrophosphorylase</fullName>
        </alternativeName>
        <alternativeName>
            <fullName evidence="15">FAD synthase</fullName>
        </alternativeName>
    </domain>
</protein>
<dbReference type="GO" id="GO:0003919">
    <property type="term" value="F:FMN adenylyltransferase activity"/>
    <property type="evidence" value="ECO:0007669"/>
    <property type="project" value="UniProtKB-EC"/>
</dbReference>
<evidence type="ECO:0000256" key="1">
    <source>
        <dbReference type="ARBA" id="ARBA00002121"/>
    </source>
</evidence>
<dbReference type="Proteomes" id="UP001595840">
    <property type="component" value="Unassembled WGS sequence"/>
</dbReference>
<dbReference type="EC" id="2.7.1.26" evidence="15"/>
<feature type="domain" description="Riboflavin kinase" evidence="16">
    <location>
        <begin position="186"/>
        <end position="310"/>
    </location>
</feature>
<evidence type="ECO:0000256" key="6">
    <source>
        <dbReference type="ARBA" id="ARBA00022679"/>
    </source>
</evidence>
<dbReference type="RefSeq" id="WP_290260835.1">
    <property type="nucleotide sequence ID" value="NZ_JAUFQG010000004.1"/>
</dbReference>
<evidence type="ECO:0000256" key="12">
    <source>
        <dbReference type="ARBA" id="ARBA00023268"/>
    </source>
</evidence>
<evidence type="ECO:0000256" key="4">
    <source>
        <dbReference type="ARBA" id="ARBA00022630"/>
    </source>
</evidence>
<comment type="function">
    <text evidence="1">Catalyzes the phosphorylation of riboflavin to FMN followed by the adenylation of FMN to FAD.</text>
</comment>
<keyword evidence="5 15" id="KW-0288">FMN</keyword>
<evidence type="ECO:0000256" key="2">
    <source>
        <dbReference type="ARBA" id="ARBA00004726"/>
    </source>
</evidence>
<evidence type="ECO:0000256" key="7">
    <source>
        <dbReference type="ARBA" id="ARBA00022695"/>
    </source>
</evidence>
<dbReference type="EC" id="2.7.7.2" evidence="15"/>